<dbReference type="InterPro" id="IPR015500">
    <property type="entry name" value="Peptidase_S8_subtilisin-rel"/>
</dbReference>
<feature type="domain" description="Peptidase S8/S53" evidence="9">
    <location>
        <begin position="269"/>
        <end position="537"/>
    </location>
</feature>
<keyword evidence="3 5" id="KW-0378">Hydrolase</keyword>
<dbReference type="InterPro" id="IPR023828">
    <property type="entry name" value="Peptidase_S8_Ser-AS"/>
</dbReference>
<evidence type="ECO:0000313" key="11">
    <source>
        <dbReference type="Proteomes" id="UP000475325"/>
    </source>
</evidence>
<evidence type="ECO:0000259" key="9">
    <source>
        <dbReference type="Pfam" id="PF00082"/>
    </source>
</evidence>
<dbReference type="CDD" id="cd00306">
    <property type="entry name" value="Peptidases_S8_S53"/>
    <property type="match status" value="1"/>
</dbReference>
<dbReference type="PROSITE" id="PS00138">
    <property type="entry name" value="SUBTILASE_SER"/>
    <property type="match status" value="1"/>
</dbReference>
<dbReference type="EMBL" id="WIQW01000003">
    <property type="protein sequence ID" value="KAF3112105.1"/>
    <property type="molecule type" value="Genomic_DNA"/>
</dbReference>
<feature type="active site" description="Charge relay system" evidence="5">
    <location>
        <position position="278"/>
    </location>
</feature>
<dbReference type="AlphaFoldDB" id="A0A7C8JG79"/>
<protein>
    <submittedName>
        <fullName evidence="10">Secreted subtilisin-like serine protease sub5</fullName>
    </submittedName>
</protein>
<organism evidence="10 11">
    <name type="scientific">Orbilia oligospora</name>
    <name type="common">Nematode-trapping fungus</name>
    <name type="synonym">Arthrobotrys oligospora</name>
    <dbReference type="NCBI Taxonomy" id="2813651"/>
    <lineage>
        <taxon>Eukaryota</taxon>
        <taxon>Fungi</taxon>
        <taxon>Dikarya</taxon>
        <taxon>Ascomycota</taxon>
        <taxon>Pezizomycotina</taxon>
        <taxon>Orbiliomycetes</taxon>
        <taxon>Orbiliales</taxon>
        <taxon>Orbiliaceae</taxon>
        <taxon>Orbilia</taxon>
    </lineage>
</organism>
<feature type="region of interest" description="Disordered" evidence="7">
    <location>
        <begin position="193"/>
        <end position="216"/>
    </location>
</feature>
<dbReference type="PANTHER" id="PTHR43806:SF11">
    <property type="entry name" value="CEREVISIN-RELATED"/>
    <property type="match status" value="1"/>
</dbReference>
<reference evidence="10 11" key="1">
    <citation type="submission" date="2019-06" db="EMBL/GenBank/DDBJ databases">
        <authorList>
            <person name="Palmer J.M."/>
        </authorList>
    </citation>
    <scope>NUCLEOTIDE SEQUENCE [LARGE SCALE GENOMIC DNA]</scope>
    <source>
        <strain evidence="10 11">TWF102</strain>
    </source>
</reference>
<gene>
    <name evidence="10" type="primary">SUB5</name>
    <name evidence="10" type="ORF">TWF102_005846</name>
</gene>
<keyword evidence="2 5" id="KW-0645">Protease</keyword>
<proteinExistence type="inferred from homology"/>
<comment type="similarity">
    <text evidence="1 5 6">Belongs to the peptidase S8 family.</text>
</comment>
<dbReference type="InterPro" id="IPR023827">
    <property type="entry name" value="Peptidase_S8_Asp-AS"/>
</dbReference>
<dbReference type="PROSITE" id="PS00137">
    <property type="entry name" value="SUBTILASE_HIS"/>
    <property type="match status" value="1"/>
</dbReference>
<evidence type="ECO:0000256" key="7">
    <source>
        <dbReference type="SAM" id="MobiDB-lite"/>
    </source>
</evidence>
<evidence type="ECO:0000256" key="8">
    <source>
        <dbReference type="SAM" id="SignalP"/>
    </source>
</evidence>
<feature type="active site" description="Charge relay system" evidence="5">
    <location>
        <position position="521"/>
    </location>
</feature>
<dbReference type="InterPro" id="IPR022398">
    <property type="entry name" value="Peptidase_S8_His-AS"/>
</dbReference>
<evidence type="ECO:0000256" key="1">
    <source>
        <dbReference type="ARBA" id="ARBA00011073"/>
    </source>
</evidence>
<evidence type="ECO:0000256" key="3">
    <source>
        <dbReference type="ARBA" id="ARBA00022801"/>
    </source>
</evidence>
<accession>A0A7C8JG79</accession>
<feature type="chain" id="PRO_5029003467" evidence="8">
    <location>
        <begin position="25"/>
        <end position="574"/>
    </location>
</feature>
<feature type="active site" description="Charge relay system" evidence="5">
    <location>
        <position position="319"/>
    </location>
</feature>
<evidence type="ECO:0000256" key="2">
    <source>
        <dbReference type="ARBA" id="ARBA00022670"/>
    </source>
</evidence>
<dbReference type="PANTHER" id="PTHR43806">
    <property type="entry name" value="PEPTIDASE S8"/>
    <property type="match status" value="1"/>
</dbReference>
<evidence type="ECO:0000256" key="6">
    <source>
        <dbReference type="RuleBase" id="RU003355"/>
    </source>
</evidence>
<comment type="caution">
    <text evidence="10">The sequence shown here is derived from an EMBL/GenBank/DDBJ whole genome shotgun (WGS) entry which is preliminary data.</text>
</comment>
<dbReference type="GO" id="GO:0004252">
    <property type="term" value="F:serine-type endopeptidase activity"/>
    <property type="evidence" value="ECO:0007669"/>
    <property type="project" value="UniProtKB-UniRule"/>
</dbReference>
<dbReference type="GO" id="GO:0006508">
    <property type="term" value="P:proteolysis"/>
    <property type="evidence" value="ECO:0007669"/>
    <property type="project" value="UniProtKB-KW"/>
</dbReference>
<dbReference type="InterPro" id="IPR036852">
    <property type="entry name" value="Peptidase_S8/S53_dom_sf"/>
</dbReference>
<keyword evidence="8" id="KW-0732">Signal</keyword>
<dbReference type="Proteomes" id="UP000475325">
    <property type="component" value="Unassembled WGS sequence"/>
</dbReference>
<evidence type="ECO:0000256" key="5">
    <source>
        <dbReference type="PROSITE-ProRule" id="PRU01240"/>
    </source>
</evidence>
<sequence>MRANGHNLCVLFLLFEILIGQTLAIRFRWPWQKEGKLPVISINSKIGTIDQYIEKYDLLVKPGYRTDKDFRQKVEAALRKVAAPPQALNTYAVESSFLGCVAFEVTTEQGSRDAISKVRNKFKNKLSKPILVLSDPYAIENGGDIYESWKNAPWTIPESETIPRSFSNGSDPYSGVAMWETSGDLGLDIGLSSPPPPRHLRLRDPNHQQENGRSPASAFNIDQVPVVADWYSGSFPEMRQISQPPGLHEDQVAKFGQLANAFWNYKEGGKGQVVYVLDTGFDHLHQELMDVEFGDWIMASYFPTDEKGGRLTSLNHGTHGTMVTSKVAGRTLGAAREAKIIPVLFSSGRTGLGRGAVIAIIDGFAKIYDHIRGVNNKSNCIVNVSLGSTVEYWQDVFLWNRVGFGASREIMEHYRKAMYYILKELNLLRNAILVIGAGNEFDIEVNGMPAIFGGDFEFSKRTVVVGGTDSDGYNYFQKSHFVRVWAPAANLTLPCEPSGPAFGERIASARRNLCEPIFGTSFSAPMVAGVLATMLSAGVPIDKVVKHMYSLAYPRVKGGPRVLYNGISTSQWHW</sequence>
<dbReference type="PROSITE" id="PS51892">
    <property type="entry name" value="SUBTILASE"/>
    <property type="match status" value="1"/>
</dbReference>
<dbReference type="InterPro" id="IPR000209">
    <property type="entry name" value="Peptidase_S8/S53_dom"/>
</dbReference>
<dbReference type="PROSITE" id="PS00136">
    <property type="entry name" value="SUBTILASE_ASP"/>
    <property type="match status" value="1"/>
</dbReference>
<dbReference type="InterPro" id="IPR050131">
    <property type="entry name" value="Peptidase_S8_subtilisin-like"/>
</dbReference>
<keyword evidence="4 5" id="KW-0720">Serine protease</keyword>
<dbReference type="PRINTS" id="PR00723">
    <property type="entry name" value="SUBTILISIN"/>
</dbReference>
<evidence type="ECO:0000256" key="4">
    <source>
        <dbReference type="ARBA" id="ARBA00022825"/>
    </source>
</evidence>
<name>A0A7C8JG79_ORBOL</name>
<evidence type="ECO:0000313" key="10">
    <source>
        <dbReference type="EMBL" id="KAF3112105.1"/>
    </source>
</evidence>
<dbReference type="SUPFAM" id="SSF52743">
    <property type="entry name" value="Subtilisin-like"/>
    <property type="match status" value="1"/>
</dbReference>
<feature type="signal peptide" evidence="8">
    <location>
        <begin position="1"/>
        <end position="24"/>
    </location>
</feature>
<dbReference type="Pfam" id="PF00082">
    <property type="entry name" value="Peptidase_S8"/>
    <property type="match status" value="1"/>
</dbReference>
<dbReference type="Gene3D" id="3.40.50.200">
    <property type="entry name" value="Peptidase S8/S53 domain"/>
    <property type="match status" value="1"/>
</dbReference>